<dbReference type="EC" id="3.1.1.29" evidence="1"/>
<dbReference type="Proteomes" id="UP000008237">
    <property type="component" value="Unassembled WGS sequence"/>
</dbReference>
<dbReference type="AlphaFoldDB" id="E2BIE7"/>
<dbReference type="STRING" id="610380.E2BIE7"/>
<accession>E2BIE7</accession>
<dbReference type="OMA" id="ACYKALM"/>
<organism evidence="6">
    <name type="scientific">Harpegnathos saltator</name>
    <name type="common">Jerdon's jumping ant</name>
    <dbReference type="NCBI Taxonomy" id="610380"/>
    <lineage>
        <taxon>Eukaryota</taxon>
        <taxon>Metazoa</taxon>
        <taxon>Ecdysozoa</taxon>
        <taxon>Arthropoda</taxon>
        <taxon>Hexapoda</taxon>
        <taxon>Insecta</taxon>
        <taxon>Pterygota</taxon>
        <taxon>Neoptera</taxon>
        <taxon>Endopterygota</taxon>
        <taxon>Hymenoptera</taxon>
        <taxon>Apocrita</taxon>
        <taxon>Aculeata</taxon>
        <taxon>Formicoidea</taxon>
        <taxon>Formicidae</taxon>
        <taxon>Ponerinae</taxon>
        <taxon>Ponerini</taxon>
        <taxon>Harpegnathos</taxon>
    </lineage>
</organism>
<dbReference type="GO" id="GO:0005829">
    <property type="term" value="C:cytosol"/>
    <property type="evidence" value="ECO:0007669"/>
    <property type="project" value="TreeGrafter"/>
</dbReference>
<evidence type="ECO:0000256" key="3">
    <source>
        <dbReference type="ARBA" id="ARBA00038050"/>
    </source>
</evidence>
<keyword evidence="2 5" id="KW-0378">Hydrolase</keyword>
<name>E2BIE7_HARSA</name>
<dbReference type="OrthoDB" id="1733656at2759"/>
<dbReference type="NCBIfam" id="TIGR00283">
    <property type="entry name" value="arch_pth2"/>
    <property type="match status" value="1"/>
</dbReference>
<gene>
    <name evidence="5" type="ORF">EAI_07360</name>
</gene>
<comment type="similarity">
    <text evidence="3">Belongs to the PTH2 family.</text>
</comment>
<reference evidence="5 6" key="1">
    <citation type="journal article" date="2010" name="Science">
        <title>Genomic comparison of the ants Camponotus floridanus and Harpegnathos saltator.</title>
        <authorList>
            <person name="Bonasio R."/>
            <person name="Zhang G."/>
            <person name="Ye C."/>
            <person name="Mutti N.S."/>
            <person name="Fang X."/>
            <person name="Qin N."/>
            <person name="Donahue G."/>
            <person name="Yang P."/>
            <person name="Li Q."/>
            <person name="Li C."/>
            <person name="Zhang P."/>
            <person name="Huang Z."/>
            <person name="Berger S.L."/>
            <person name="Reinberg D."/>
            <person name="Wang J."/>
            <person name="Liebig J."/>
        </authorList>
    </citation>
    <scope>NUCLEOTIDE SEQUENCE [LARGE SCALE GENOMIC DNA]</scope>
    <source>
        <strain evidence="5 6">R22 G/1</strain>
    </source>
</reference>
<dbReference type="EMBL" id="GL448504">
    <property type="protein sequence ID" value="EFN84535.1"/>
    <property type="molecule type" value="Genomic_DNA"/>
</dbReference>
<proteinExistence type="inferred from homology"/>
<comment type="catalytic activity">
    <reaction evidence="4">
        <text>an N-acyl-L-alpha-aminoacyl-tRNA + H2O = an N-acyl-L-amino acid + a tRNA + H(+)</text>
        <dbReference type="Rhea" id="RHEA:54448"/>
        <dbReference type="Rhea" id="RHEA-COMP:10123"/>
        <dbReference type="Rhea" id="RHEA-COMP:13883"/>
        <dbReference type="ChEBI" id="CHEBI:15377"/>
        <dbReference type="ChEBI" id="CHEBI:15378"/>
        <dbReference type="ChEBI" id="CHEBI:59874"/>
        <dbReference type="ChEBI" id="CHEBI:78442"/>
        <dbReference type="ChEBI" id="CHEBI:138191"/>
        <dbReference type="EC" id="3.1.1.29"/>
    </reaction>
</comment>
<dbReference type="Gene3D" id="3.40.1490.10">
    <property type="entry name" value="Bit1"/>
    <property type="match status" value="1"/>
</dbReference>
<dbReference type="InParanoid" id="E2BIE7"/>
<dbReference type="SUPFAM" id="SSF102462">
    <property type="entry name" value="Peptidyl-tRNA hydrolase II"/>
    <property type="match status" value="1"/>
</dbReference>
<dbReference type="GO" id="GO:0004045">
    <property type="term" value="F:peptidyl-tRNA hydrolase activity"/>
    <property type="evidence" value="ECO:0007669"/>
    <property type="project" value="UniProtKB-EC"/>
</dbReference>
<keyword evidence="6" id="KW-1185">Reference proteome</keyword>
<dbReference type="PANTHER" id="PTHR12649:SF11">
    <property type="entry name" value="PEPTIDYL-TRNA HYDROLASE 2, MITOCHONDRIAL"/>
    <property type="match status" value="1"/>
</dbReference>
<protein>
    <recommendedName>
        <fullName evidence="1">peptidyl-tRNA hydrolase</fullName>
        <ecNumber evidence="1">3.1.1.29</ecNumber>
    </recommendedName>
</protein>
<dbReference type="Pfam" id="PF01981">
    <property type="entry name" value="PTH2"/>
    <property type="match status" value="1"/>
</dbReference>
<dbReference type="InterPro" id="IPR002833">
    <property type="entry name" value="PTH2"/>
</dbReference>
<dbReference type="FunFam" id="3.40.1490.10:FF:000001">
    <property type="entry name" value="Peptidyl-tRNA hydrolase 2"/>
    <property type="match status" value="1"/>
</dbReference>
<sequence length="103" mass="11022">MGKGKVAAQCAHAAVAAYKIALMKNPLILKYWGMAGNIKITLKADDENALKDLAQKAKKANLITKIIQDAGRTQILQGSRTVCVIGPGPSKLVDEITGMLKLY</sequence>
<dbReference type="InterPro" id="IPR023476">
    <property type="entry name" value="Pep_tRNA_hydro_II_dom_sf"/>
</dbReference>
<dbReference type="PANTHER" id="PTHR12649">
    <property type="entry name" value="PEPTIDYL-TRNA HYDROLASE 2"/>
    <property type="match status" value="1"/>
</dbReference>
<evidence type="ECO:0000256" key="4">
    <source>
        <dbReference type="ARBA" id="ARBA00048707"/>
    </source>
</evidence>
<evidence type="ECO:0000313" key="6">
    <source>
        <dbReference type="Proteomes" id="UP000008237"/>
    </source>
</evidence>
<evidence type="ECO:0000256" key="1">
    <source>
        <dbReference type="ARBA" id="ARBA00013260"/>
    </source>
</evidence>
<evidence type="ECO:0000256" key="2">
    <source>
        <dbReference type="ARBA" id="ARBA00022801"/>
    </source>
</evidence>
<dbReference type="FunCoup" id="E2BIE7">
    <property type="interactions" value="2432"/>
</dbReference>
<evidence type="ECO:0000313" key="5">
    <source>
        <dbReference type="EMBL" id="EFN84535.1"/>
    </source>
</evidence>